<gene>
    <name evidence="2" type="ORF">PHMEG_00019561</name>
</gene>
<evidence type="ECO:0000313" key="3">
    <source>
        <dbReference type="Proteomes" id="UP000198211"/>
    </source>
</evidence>
<name>A0A225VR04_9STRA</name>
<dbReference type="EMBL" id="NBNE01003327">
    <property type="protein sequence ID" value="OWZ07971.1"/>
    <property type="molecule type" value="Genomic_DNA"/>
</dbReference>
<dbReference type="AlphaFoldDB" id="A0A225VR04"/>
<feature type="compositionally biased region" description="Polar residues" evidence="1">
    <location>
        <begin position="118"/>
        <end position="136"/>
    </location>
</feature>
<evidence type="ECO:0000256" key="1">
    <source>
        <dbReference type="SAM" id="MobiDB-lite"/>
    </source>
</evidence>
<proteinExistence type="predicted"/>
<feature type="region of interest" description="Disordered" evidence="1">
    <location>
        <begin position="217"/>
        <end position="237"/>
    </location>
</feature>
<dbReference type="Proteomes" id="UP000198211">
    <property type="component" value="Unassembled WGS sequence"/>
</dbReference>
<comment type="caution">
    <text evidence="2">The sequence shown here is derived from an EMBL/GenBank/DDBJ whole genome shotgun (WGS) entry which is preliminary data.</text>
</comment>
<reference evidence="3" key="1">
    <citation type="submission" date="2017-03" db="EMBL/GenBank/DDBJ databases">
        <title>Phytopthora megakarya and P. palmivora, two closely related causual agents of cacao black pod achieved similar genome size and gene model numbers by different mechanisms.</title>
        <authorList>
            <person name="Ali S."/>
            <person name="Shao J."/>
            <person name="Larry D.J."/>
            <person name="Kronmiller B."/>
            <person name="Shen D."/>
            <person name="Strem M.D."/>
            <person name="Melnick R.L."/>
            <person name="Guiltinan M.J."/>
            <person name="Tyler B.M."/>
            <person name="Meinhardt L.W."/>
            <person name="Bailey B.A."/>
        </authorList>
    </citation>
    <scope>NUCLEOTIDE SEQUENCE [LARGE SCALE GENOMIC DNA]</scope>
    <source>
        <strain evidence="3">zdho120</strain>
    </source>
</reference>
<accession>A0A225VR04</accession>
<protein>
    <submittedName>
        <fullName evidence="2">Uncharacterized protein</fullName>
    </submittedName>
</protein>
<organism evidence="2 3">
    <name type="scientific">Phytophthora megakarya</name>
    <dbReference type="NCBI Taxonomy" id="4795"/>
    <lineage>
        <taxon>Eukaryota</taxon>
        <taxon>Sar</taxon>
        <taxon>Stramenopiles</taxon>
        <taxon>Oomycota</taxon>
        <taxon>Peronosporomycetes</taxon>
        <taxon>Peronosporales</taxon>
        <taxon>Peronosporaceae</taxon>
        <taxon>Phytophthora</taxon>
    </lineage>
</organism>
<evidence type="ECO:0000313" key="2">
    <source>
        <dbReference type="EMBL" id="OWZ07971.1"/>
    </source>
</evidence>
<feature type="region of interest" description="Disordered" evidence="1">
    <location>
        <begin position="176"/>
        <end position="197"/>
    </location>
</feature>
<keyword evidence="3" id="KW-1185">Reference proteome</keyword>
<sequence length="237" mass="25072">MRGAPPDVVFDNVIPEWFRTRDSKISADQVRLDSEVIQCLLSIEFIEWNKLTDGIHYEVRAASGTVVVRKPEDVLMTDTEAGILGESFPISIDPESGYFQGSSDGLKRQENEPPRPPSSIQTSLSNGFTLPTSSESGSSLAQAVQGLKIKNAEFSGMSDSVPSIVGPSCSSLGYSVHTSSGISTSHESSASSIMSIPEGGATYPGQAVVMHIQSTGVQNAEDSGGGTLSRMFIPPAT</sequence>
<feature type="compositionally biased region" description="Low complexity" evidence="1">
    <location>
        <begin position="179"/>
        <end position="196"/>
    </location>
</feature>
<feature type="region of interest" description="Disordered" evidence="1">
    <location>
        <begin position="99"/>
        <end position="136"/>
    </location>
</feature>